<evidence type="ECO:0000313" key="3">
    <source>
        <dbReference type="Proteomes" id="UP001163828"/>
    </source>
</evidence>
<feature type="region of interest" description="Disordered" evidence="1">
    <location>
        <begin position="1"/>
        <end position="36"/>
    </location>
</feature>
<gene>
    <name evidence="2" type="ORF">F5050DRAFT_1810002</name>
</gene>
<protein>
    <submittedName>
        <fullName evidence="2">Uncharacterized protein</fullName>
    </submittedName>
</protein>
<sequence length="138" mass="15929">MQRLEEEAKREAEEKRKKEERIAEEKRKEEEQIVEEKREEIRKITEEQQEEEHRAKAQDVAFQKMVEASQREKEKATKELAKSCIGWGPPPCGSPQAPRPKFKQTRVEAKLDKAPNPGDNESSSDSDDDDDDNSPSPP</sequence>
<dbReference type="Proteomes" id="UP001163828">
    <property type="component" value="Unassembled WGS sequence"/>
</dbReference>
<evidence type="ECO:0000313" key="2">
    <source>
        <dbReference type="EMBL" id="KAJ3994030.1"/>
    </source>
</evidence>
<feature type="compositionally biased region" description="Acidic residues" evidence="1">
    <location>
        <begin position="122"/>
        <end position="138"/>
    </location>
</feature>
<proteinExistence type="predicted"/>
<keyword evidence="3" id="KW-1185">Reference proteome</keyword>
<evidence type="ECO:0000256" key="1">
    <source>
        <dbReference type="SAM" id="MobiDB-lite"/>
    </source>
</evidence>
<name>A0ABQ8Q6E2_9AGAR</name>
<feature type="compositionally biased region" description="Basic and acidic residues" evidence="1">
    <location>
        <begin position="69"/>
        <end position="81"/>
    </location>
</feature>
<organism evidence="2 3">
    <name type="scientific">Lentinula boryana</name>
    <dbReference type="NCBI Taxonomy" id="40481"/>
    <lineage>
        <taxon>Eukaryota</taxon>
        <taxon>Fungi</taxon>
        <taxon>Dikarya</taxon>
        <taxon>Basidiomycota</taxon>
        <taxon>Agaricomycotina</taxon>
        <taxon>Agaricomycetes</taxon>
        <taxon>Agaricomycetidae</taxon>
        <taxon>Agaricales</taxon>
        <taxon>Marasmiineae</taxon>
        <taxon>Omphalotaceae</taxon>
        <taxon>Lentinula</taxon>
    </lineage>
</organism>
<dbReference type="EMBL" id="MU790728">
    <property type="protein sequence ID" value="KAJ3994030.1"/>
    <property type="molecule type" value="Genomic_DNA"/>
</dbReference>
<accession>A0ABQ8Q6E2</accession>
<comment type="caution">
    <text evidence="2">The sequence shown here is derived from an EMBL/GenBank/DDBJ whole genome shotgun (WGS) entry which is preliminary data.</text>
</comment>
<feature type="region of interest" description="Disordered" evidence="1">
    <location>
        <begin position="66"/>
        <end position="138"/>
    </location>
</feature>
<reference evidence="2" key="1">
    <citation type="submission" date="2022-08" db="EMBL/GenBank/DDBJ databases">
        <authorList>
            <consortium name="DOE Joint Genome Institute"/>
            <person name="Min B."/>
            <person name="Riley R."/>
            <person name="Sierra-Patev S."/>
            <person name="Naranjo-Ortiz M."/>
            <person name="Looney B."/>
            <person name="Konkel Z."/>
            <person name="Slot J.C."/>
            <person name="Sakamoto Y."/>
            <person name="Steenwyk J.L."/>
            <person name="Rokas A."/>
            <person name="Carro J."/>
            <person name="Camarero S."/>
            <person name="Ferreira P."/>
            <person name="Molpeceres G."/>
            <person name="Ruiz-Duenas F.J."/>
            <person name="Serrano A."/>
            <person name="Henrissat B."/>
            <person name="Drula E."/>
            <person name="Hughes K.W."/>
            <person name="Mata J.L."/>
            <person name="Ishikawa N.K."/>
            <person name="Vargas-Isla R."/>
            <person name="Ushijima S."/>
            <person name="Smith C.A."/>
            <person name="Ahrendt S."/>
            <person name="Andreopoulos W."/>
            <person name="He G."/>
            <person name="Labutti K."/>
            <person name="Lipzen A."/>
            <person name="Ng V."/>
            <person name="Sandor L."/>
            <person name="Barry K."/>
            <person name="Martinez A.T."/>
            <person name="Xiao Y."/>
            <person name="Gibbons J.G."/>
            <person name="Terashima K."/>
            <person name="Hibbett D.S."/>
            <person name="Grigoriev I.V."/>
        </authorList>
    </citation>
    <scope>NUCLEOTIDE SEQUENCE</scope>
    <source>
        <strain evidence="2">TFB10827</strain>
    </source>
</reference>